<accession>A0ABV4MC01</accession>
<comment type="caution">
    <text evidence="2">The sequence shown here is derived from an EMBL/GenBank/DDBJ whole genome shotgun (WGS) entry which is preliminary data.</text>
</comment>
<dbReference type="EMBL" id="JBGOOT010000074">
    <property type="protein sequence ID" value="MEZ8197064.1"/>
    <property type="molecule type" value="Genomic_DNA"/>
</dbReference>
<keyword evidence="3" id="KW-1185">Reference proteome</keyword>
<name>A0ABV4MC01_9VIBR</name>
<dbReference type="Proteomes" id="UP001569153">
    <property type="component" value="Unassembled WGS sequence"/>
</dbReference>
<feature type="transmembrane region" description="Helical" evidence="1">
    <location>
        <begin position="6"/>
        <end position="22"/>
    </location>
</feature>
<evidence type="ECO:0000313" key="2">
    <source>
        <dbReference type="EMBL" id="MEZ8197064.1"/>
    </source>
</evidence>
<evidence type="ECO:0000313" key="3">
    <source>
        <dbReference type="Proteomes" id="UP001569153"/>
    </source>
</evidence>
<gene>
    <name evidence="2" type="ORF">ACED38_19630</name>
</gene>
<protein>
    <submittedName>
        <fullName evidence="2">DUF2845 domain-containing protein</fullName>
    </submittedName>
</protein>
<keyword evidence="1" id="KW-1133">Transmembrane helix</keyword>
<keyword evidence="1" id="KW-0812">Transmembrane</keyword>
<organism evidence="2 3">
    <name type="scientific">Vibrio cortegadensis</name>
    <dbReference type="NCBI Taxonomy" id="1328770"/>
    <lineage>
        <taxon>Bacteria</taxon>
        <taxon>Pseudomonadati</taxon>
        <taxon>Pseudomonadota</taxon>
        <taxon>Gammaproteobacteria</taxon>
        <taxon>Vibrionales</taxon>
        <taxon>Vibrionaceae</taxon>
        <taxon>Vibrio</taxon>
    </lineage>
</organism>
<sequence>MEWIFWFAIICMVLWWISNFFTNKKRERLAQKYESLDIADKLMNKVIWQGETMEQLMDSFGSPIDIEQTVLKTKTKVTWKYGKTGKNRYNLRIHLEDGEVIGWVQK</sequence>
<keyword evidence="1" id="KW-0472">Membrane</keyword>
<proteinExistence type="predicted"/>
<reference evidence="2 3" key="1">
    <citation type="submission" date="2024-06" db="EMBL/GenBank/DDBJ databases">
        <authorList>
            <person name="Steensen K."/>
            <person name="Seneca J."/>
            <person name="Bartlau N."/>
            <person name="Yu A.X."/>
            <person name="Polz M.F."/>
        </authorList>
    </citation>
    <scope>NUCLEOTIDE SEQUENCE [LARGE SCALE GENOMIC DNA]</scope>
    <source>
        <strain evidence="2 3">FF146</strain>
    </source>
</reference>
<evidence type="ECO:0000256" key="1">
    <source>
        <dbReference type="SAM" id="Phobius"/>
    </source>
</evidence>
<dbReference type="RefSeq" id="WP_371731247.1">
    <property type="nucleotide sequence ID" value="NZ_JBGOOT010000074.1"/>
</dbReference>